<proteinExistence type="predicted"/>
<dbReference type="Pfam" id="PF07992">
    <property type="entry name" value="Pyr_redox_2"/>
    <property type="match status" value="1"/>
</dbReference>
<dbReference type="GO" id="GO:0004791">
    <property type="term" value="F:thioredoxin-disulfide reductase (NADPH) activity"/>
    <property type="evidence" value="ECO:0007669"/>
    <property type="project" value="UniProtKB-EC"/>
</dbReference>
<dbReference type="AlphaFoldDB" id="A0AB39BFN8"/>
<evidence type="ECO:0000259" key="4">
    <source>
        <dbReference type="Pfam" id="PF07992"/>
    </source>
</evidence>
<sequence>MTEDSFDVIIVGGGSAGLSAALVLSRARRKVAVIDAGLPRNRFAAHMHGFLTRDGIPPLELLELGRAEVVGYGATIVQGRAEAVSGSAGAFAVSVVGASGADETGPRILTGRRLVIATGLTDELPAIPGLAEQWGRGAFACPYCDGWENRDSRIAVLATGPQSAHQASLLRQWSSQVAFVGPQAASLDAETRRGFEARGIEIVDTALQELVADEAGELVGLRLGDGSVREFDVVFAGPRMVNNDALLDQLGAAKGDAYGEWVASDFTGLTSVPGVWVAGNAAFPGALVPVAVAAGVMAATMINADLVGDDTRQAVEALERVEALDQA</sequence>
<dbReference type="RefSeq" id="WP_368497424.1">
    <property type="nucleotide sequence ID" value="NZ_CP162511.1"/>
</dbReference>
<evidence type="ECO:0000256" key="2">
    <source>
        <dbReference type="ARBA" id="ARBA00023002"/>
    </source>
</evidence>
<dbReference type="InterPro" id="IPR023753">
    <property type="entry name" value="FAD/NAD-binding_dom"/>
</dbReference>
<dbReference type="EMBL" id="CP162511">
    <property type="protein sequence ID" value="XDI05043.1"/>
    <property type="molecule type" value="Genomic_DNA"/>
</dbReference>
<organism evidence="5">
    <name type="scientific">Herbiconiux sp. A18JL235</name>
    <dbReference type="NCBI Taxonomy" id="3152363"/>
    <lineage>
        <taxon>Bacteria</taxon>
        <taxon>Bacillati</taxon>
        <taxon>Actinomycetota</taxon>
        <taxon>Actinomycetes</taxon>
        <taxon>Micrococcales</taxon>
        <taxon>Microbacteriaceae</taxon>
        <taxon>Herbiconiux</taxon>
    </lineage>
</organism>
<feature type="domain" description="FAD/NAD(P)-binding" evidence="4">
    <location>
        <begin position="6"/>
        <end position="295"/>
    </location>
</feature>
<dbReference type="PANTHER" id="PTHR48105">
    <property type="entry name" value="THIOREDOXIN REDUCTASE 1-RELATED-RELATED"/>
    <property type="match status" value="1"/>
</dbReference>
<name>A0AB39BFN8_9MICO</name>
<keyword evidence="1" id="KW-0285">Flavoprotein</keyword>
<gene>
    <name evidence="5" type="ORF">ABFY20_17200</name>
</gene>
<comment type="catalytic activity">
    <reaction evidence="3">
        <text>[thioredoxin]-dithiol + NADP(+) = [thioredoxin]-disulfide + NADPH + H(+)</text>
        <dbReference type="Rhea" id="RHEA:20345"/>
        <dbReference type="Rhea" id="RHEA-COMP:10698"/>
        <dbReference type="Rhea" id="RHEA-COMP:10700"/>
        <dbReference type="ChEBI" id="CHEBI:15378"/>
        <dbReference type="ChEBI" id="CHEBI:29950"/>
        <dbReference type="ChEBI" id="CHEBI:50058"/>
        <dbReference type="ChEBI" id="CHEBI:57783"/>
        <dbReference type="ChEBI" id="CHEBI:58349"/>
        <dbReference type="EC" id="1.8.1.9"/>
    </reaction>
</comment>
<dbReference type="Gene3D" id="3.50.50.60">
    <property type="entry name" value="FAD/NAD(P)-binding domain"/>
    <property type="match status" value="2"/>
</dbReference>
<dbReference type="PRINTS" id="PR00469">
    <property type="entry name" value="PNDRDTASEII"/>
</dbReference>
<keyword evidence="2" id="KW-0560">Oxidoreductase</keyword>
<reference evidence="5" key="1">
    <citation type="submission" date="2024-05" db="EMBL/GenBank/DDBJ databases">
        <title>Herbiconiux sp. A18JL235.</title>
        <authorList>
            <person name="Zhang G."/>
        </authorList>
    </citation>
    <scope>NUCLEOTIDE SEQUENCE</scope>
    <source>
        <strain evidence="5">A18JL235</strain>
    </source>
</reference>
<protein>
    <submittedName>
        <fullName evidence="5">NAD(P)/FAD-dependent oxidoreductase</fullName>
    </submittedName>
</protein>
<dbReference type="PRINTS" id="PR00368">
    <property type="entry name" value="FADPNR"/>
</dbReference>
<evidence type="ECO:0000256" key="1">
    <source>
        <dbReference type="ARBA" id="ARBA00022630"/>
    </source>
</evidence>
<accession>A0AB39BFN8</accession>
<evidence type="ECO:0000313" key="5">
    <source>
        <dbReference type="EMBL" id="XDI05043.1"/>
    </source>
</evidence>
<dbReference type="InterPro" id="IPR036188">
    <property type="entry name" value="FAD/NAD-bd_sf"/>
</dbReference>
<evidence type="ECO:0000256" key="3">
    <source>
        <dbReference type="ARBA" id="ARBA00048132"/>
    </source>
</evidence>
<dbReference type="SUPFAM" id="SSF51905">
    <property type="entry name" value="FAD/NAD(P)-binding domain"/>
    <property type="match status" value="1"/>
</dbReference>
<dbReference type="InterPro" id="IPR050097">
    <property type="entry name" value="Ferredoxin-NADP_redctase_2"/>
</dbReference>